<dbReference type="EMBL" id="CH940648">
    <property type="protein sequence ID" value="EDW61345.2"/>
    <property type="molecule type" value="Genomic_DNA"/>
</dbReference>
<reference evidence="4 5" key="1">
    <citation type="journal article" date="2007" name="Nature">
        <title>Evolution of genes and genomes on the Drosophila phylogeny.</title>
        <authorList>
            <consortium name="Drosophila 12 Genomes Consortium"/>
            <person name="Clark A.G."/>
            <person name="Eisen M.B."/>
            <person name="Smith D.R."/>
            <person name="Bergman C.M."/>
            <person name="Oliver B."/>
            <person name="Markow T.A."/>
            <person name="Kaufman T.C."/>
            <person name="Kellis M."/>
            <person name="Gelbart W."/>
            <person name="Iyer V.N."/>
            <person name="Pollard D.A."/>
            <person name="Sackton T.B."/>
            <person name="Larracuente A.M."/>
            <person name="Singh N.D."/>
            <person name="Abad J.P."/>
            <person name="Abt D.N."/>
            <person name="Adryan B."/>
            <person name="Aguade M."/>
            <person name="Akashi H."/>
            <person name="Anderson W.W."/>
            <person name="Aquadro C.F."/>
            <person name="Ardell D.H."/>
            <person name="Arguello R."/>
            <person name="Artieri C.G."/>
            <person name="Barbash D.A."/>
            <person name="Barker D."/>
            <person name="Barsanti P."/>
            <person name="Batterham P."/>
            <person name="Batzoglou S."/>
            <person name="Begun D."/>
            <person name="Bhutkar A."/>
            <person name="Blanco E."/>
            <person name="Bosak S.A."/>
            <person name="Bradley R.K."/>
            <person name="Brand A.D."/>
            <person name="Brent M.R."/>
            <person name="Brooks A.N."/>
            <person name="Brown R.H."/>
            <person name="Butlin R.K."/>
            <person name="Caggese C."/>
            <person name="Calvi B.R."/>
            <person name="Bernardo de Carvalho A."/>
            <person name="Caspi A."/>
            <person name="Castrezana S."/>
            <person name="Celniker S.E."/>
            <person name="Chang J.L."/>
            <person name="Chapple C."/>
            <person name="Chatterji S."/>
            <person name="Chinwalla A."/>
            <person name="Civetta A."/>
            <person name="Clifton S.W."/>
            <person name="Comeron J.M."/>
            <person name="Costello J.C."/>
            <person name="Coyne J.A."/>
            <person name="Daub J."/>
            <person name="David R.G."/>
            <person name="Delcher A.L."/>
            <person name="Delehaunty K."/>
            <person name="Do C.B."/>
            <person name="Ebling H."/>
            <person name="Edwards K."/>
            <person name="Eickbush T."/>
            <person name="Evans J.D."/>
            <person name="Filipski A."/>
            <person name="Findeiss S."/>
            <person name="Freyhult E."/>
            <person name="Fulton L."/>
            <person name="Fulton R."/>
            <person name="Garcia A.C."/>
            <person name="Gardiner A."/>
            <person name="Garfield D.A."/>
            <person name="Garvin B.E."/>
            <person name="Gibson G."/>
            <person name="Gilbert D."/>
            <person name="Gnerre S."/>
            <person name="Godfrey J."/>
            <person name="Good R."/>
            <person name="Gotea V."/>
            <person name="Gravely B."/>
            <person name="Greenberg A.J."/>
            <person name="Griffiths-Jones S."/>
            <person name="Gross S."/>
            <person name="Guigo R."/>
            <person name="Gustafson E.A."/>
            <person name="Haerty W."/>
            <person name="Hahn M.W."/>
            <person name="Halligan D.L."/>
            <person name="Halpern A.L."/>
            <person name="Halter G.M."/>
            <person name="Han M.V."/>
            <person name="Heger A."/>
            <person name="Hillier L."/>
            <person name="Hinrichs A.S."/>
            <person name="Holmes I."/>
            <person name="Hoskins R.A."/>
            <person name="Hubisz M.J."/>
            <person name="Hultmark D."/>
            <person name="Huntley M.A."/>
            <person name="Jaffe D.B."/>
            <person name="Jagadeeshan S."/>
            <person name="Jeck W.R."/>
            <person name="Johnson J."/>
            <person name="Jones C.D."/>
            <person name="Jordan W.C."/>
            <person name="Karpen G.H."/>
            <person name="Kataoka E."/>
            <person name="Keightley P.D."/>
            <person name="Kheradpour P."/>
            <person name="Kirkness E.F."/>
            <person name="Koerich L.B."/>
            <person name="Kristiansen K."/>
            <person name="Kudrna D."/>
            <person name="Kulathinal R.J."/>
            <person name="Kumar S."/>
            <person name="Kwok R."/>
            <person name="Lander E."/>
            <person name="Langley C.H."/>
            <person name="Lapoint R."/>
            <person name="Lazzaro B.P."/>
            <person name="Lee S.J."/>
            <person name="Levesque L."/>
            <person name="Li R."/>
            <person name="Lin C.F."/>
            <person name="Lin M.F."/>
            <person name="Lindblad-Toh K."/>
            <person name="Llopart A."/>
            <person name="Long M."/>
            <person name="Low L."/>
            <person name="Lozovsky E."/>
            <person name="Lu J."/>
            <person name="Luo M."/>
            <person name="Machado C.A."/>
            <person name="Makalowski W."/>
            <person name="Marzo M."/>
            <person name="Matsuda M."/>
            <person name="Matzkin L."/>
            <person name="McAllister B."/>
            <person name="McBride C.S."/>
            <person name="McKernan B."/>
            <person name="McKernan K."/>
            <person name="Mendez-Lago M."/>
            <person name="Minx P."/>
            <person name="Mollenhauer M.U."/>
            <person name="Montooth K."/>
            <person name="Mount S.M."/>
            <person name="Mu X."/>
            <person name="Myers E."/>
            <person name="Negre B."/>
            <person name="Newfeld S."/>
            <person name="Nielsen R."/>
            <person name="Noor M.A."/>
            <person name="O'Grady P."/>
            <person name="Pachter L."/>
            <person name="Papaceit M."/>
            <person name="Parisi M.J."/>
            <person name="Parisi M."/>
            <person name="Parts L."/>
            <person name="Pedersen J.S."/>
            <person name="Pesole G."/>
            <person name="Phillippy A.M."/>
            <person name="Ponting C.P."/>
            <person name="Pop M."/>
            <person name="Porcelli D."/>
            <person name="Powell J.R."/>
            <person name="Prohaska S."/>
            <person name="Pruitt K."/>
            <person name="Puig M."/>
            <person name="Quesneville H."/>
            <person name="Ram K.R."/>
            <person name="Rand D."/>
            <person name="Rasmussen M.D."/>
            <person name="Reed L.K."/>
            <person name="Reenan R."/>
            <person name="Reily A."/>
            <person name="Remington K.A."/>
            <person name="Rieger T.T."/>
            <person name="Ritchie M.G."/>
            <person name="Robin C."/>
            <person name="Rogers Y.H."/>
            <person name="Rohde C."/>
            <person name="Rozas J."/>
            <person name="Rubenfield M.J."/>
            <person name="Ruiz A."/>
            <person name="Russo S."/>
            <person name="Salzberg S.L."/>
            <person name="Sanchez-Gracia A."/>
            <person name="Saranga D.J."/>
            <person name="Sato H."/>
            <person name="Schaeffer S.W."/>
            <person name="Schatz M.C."/>
            <person name="Schlenke T."/>
            <person name="Schwartz R."/>
            <person name="Segarra C."/>
            <person name="Singh R.S."/>
            <person name="Sirot L."/>
            <person name="Sirota M."/>
            <person name="Sisneros N.B."/>
            <person name="Smith C.D."/>
            <person name="Smith T.F."/>
            <person name="Spieth J."/>
            <person name="Stage D.E."/>
            <person name="Stark A."/>
            <person name="Stephan W."/>
            <person name="Strausberg R.L."/>
            <person name="Strempel S."/>
            <person name="Sturgill D."/>
            <person name="Sutton G."/>
            <person name="Sutton G.G."/>
            <person name="Tao W."/>
            <person name="Teichmann S."/>
            <person name="Tobari Y.N."/>
            <person name="Tomimura Y."/>
            <person name="Tsolas J.M."/>
            <person name="Valente V.L."/>
            <person name="Venter E."/>
            <person name="Venter J.C."/>
            <person name="Vicario S."/>
            <person name="Vieira F.G."/>
            <person name="Vilella A.J."/>
            <person name="Villasante A."/>
            <person name="Walenz B."/>
            <person name="Wang J."/>
            <person name="Wasserman M."/>
            <person name="Watts T."/>
            <person name="Wilson D."/>
            <person name="Wilson R.K."/>
            <person name="Wing R.A."/>
            <person name="Wolfner M.F."/>
            <person name="Wong A."/>
            <person name="Wong G.K."/>
            <person name="Wu C.I."/>
            <person name="Wu G."/>
            <person name="Yamamoto D."/>
            <person name="Yang H.P."/>
            <person name="Yang S.P."/>
            <person name="Yorke J.A."/>
            <person name="Yoshida K."/>
            <person name="Zdobnov E."/>
            <person name="Zhang P."/>
            <person name="Zhang Y."/>
            <person name="Zimin A.V."/>
            <person name="Baldwin J."/>
            <person name="Abdouelleil A."/>
            <person name="Abdulkadir J."/>
            <person name="Abebe A."/>
            <person name="Abera B."/>
            <person name="Abreu J."/>
            <person name="Acer S.C."/>
            <person name="Aftuck L."/>
            <person name="Alexander A."/>
            <person name="An P."/>
            <person name="Anderson E."/>
            <person name="Anderson S."/>
            <person name="Arachi H."/>
            <person name="Azer M."/>
            <person name="Bachantsang P."/>
            <person name="Barry A."/>
            <person name="Bayul T."/>
            <person name="Berlin A."/>
            <person name="Bessette D."/>
            <person name="Bloom T."/>
            <person name="Blye J."/>
            <person name="Boguslavskiy L."/>
            <person name="Bonnet C."/>
            <person name="Boukhgalter B."/>
            <person name="Bourzgui I."/>
            <person name="Brown A."/>
            <person name="Cahill P."/>
            <person name="Channer S."/>
            <person name="Cheshatsang Y."/>
            <person name="Chuda L."/>
            <person name="Citroen M."/>
            <person name="Collymore A."/>
            <person name="Cooke P."/>
            <person name="Costello M."/>
            <person name="D'Aco K."/>
            <person name="Daza R."/>
            <person name="De Haan G."/>
            <person name="DeGray S."/>
            <person name="DeMaso C."/>
            <person name="Dhargay N."/>
            <person name="Dooley K."/>
            <person name="Dooley E."/>
            <person name="Doricent M."/>
            <person name="Dorje P."/>
            <person name="Dorjee K."/>
            <person name="Dupes A."/>
            <person name="Elong R."/>
            <person name="Falk J."/>
            <person name="Farina A."/>
            <person name="Faro S."/>
            <person name="Ferguson D."/>
            <person name="Fisher S."/>
            <person name="Foley C.D."/>
            <person name="Franke A."/>
            <person name="Friedrich D."/>
            <person name="Gadbois L."/>
            <person name="Gearin G."/>
            <person name="Gearin C.R."/>
            <person name="Giannoukos G."/>
            <person name="Goode T."/>
            <person name="Graham J."/>
            <person name="Grandbois E."/>
            <person name="Grewal S."/>
            <person name="Gyaltsen K."/>
            <person name="Hafez N."/>
            <person name="Hagos B."/>
            <person name="Hall J."/>
            <person name="Henson C."/>
            <person name="Hollinger A."/>
            <person name="Honan T."/>
            <person name="Huard M.D."/>
            <person name="Hughes L."/>
            <person name="Hurhula B."/>
            <person name="Husby M.E."/>
            <person name="Kamat A."/>
            <person name="Kanga B."/>
            <person name="Kashin S."/>
            <person name="Khazanovich D."/>
            <person name="Kisner P."/>
            <person name="Lance K."/>
            <person name="Lara M."/>
            <person name="Lee W."/>
            <person name="Lennon N."/>
            <person name="Letendre F."/>
            <person name="LeVine R."/>
            <person name="Lipovsky A."/>
            <person name="Liu X."/>
            <person name="Liu J."/>
            <person name="Liu S."/>
            <person name="Lokyitsang T."/>
            <person name="Lokyitsang Y."/>
            <person name="Lubonja R."/>
            <person name="Lui A."/>
            <person name="MacDonald P."/>
            <person name="Magnisalis V."/>
            <person name="Maru K."/>
            <person name="Matthews C."/>
            <person name="McCusker W."/>
            <person name="McDonough S."/>
            <person name="Mehta T."/>
            <person name="Meldrim J."/>
            <person name="Meneus L."/>
            <person name="Mihai O."/>
            <person name="Mihalev A."/>
            <person name="Mihova T."/>
            <person name="Mittelman R."/>
            <person name="Mlenga V."/>
            <person name="Montmayeur A."/>
            <person name="Mulrain L."/>
            <person name="Navidi A."/>
            <person name="Naylor J."/>
            <person name="Negash T."/>
            <person name="Nguyen T."/>
            <person name="Nguyen N."/>
            <person name="Nicol R."/>
            <person name="Norbu C."/>
            <person name="Norbu N."/>
            <person name="Novod N."/>
            <person name="O'Neill B."/>
            <person name="Osman S."/>
            <person name="Markiewicz E."/>
            <person name="Oyono O.L."/>
            <person name="Patti C."/>
            <person name="Phunkhang P."/>
            <person name="Pierre F."/>
            <person name="Priest M."/>
            <person name="Raghuraman S."/>
            <person name="Rege F."/>
            <person name="Reyes R."/>
            <person name="Rise C."/>
            <person name="Rogov P."/>
            <person name="Ross K."/>
            <person name="Ryan E."/>
            <person name="Settipalli S."/>
            <person name="Shea T."/>
            <person name="Sherpa N."/>
            <person name="Shi L."/>
            <person name="Shih D."/>
            <person name="Sparrow T."/>
            <person name="Spaulding J."/>
            <person name="Stalker J."/>
            <person name="Stange-Thomann N."/>
            <person name="Stavropoulos S."/>
            <person name="Stone C."/>
            <person name="Strader C."/>
            <person name="Tesfaye S."/>
            <person name="Thomson T."/>
            <person name="Thoulutsang Y."/>
            <person name="Thoulutsang D."/>
            <person name="Topham K."/>
            <person name="Topping I."/>
            <person name="Tsamla T."/>
            <person name="Vassiliev H."/>
            <person name="Vo A."/>
            <person name="Wangchuk T."/>
            <person name="Wangdi T."/>
            <person name="Weiand M."/>
            <person name="Wilkinson J."/>
            <person name="Wilson A."/>
            <person name="Yadav S."/>
            <person name="Young G."/>
            <person name="Yu Q."/>
            <person name="Zembek L."/>
            <person name="Zhong D."/>
            <person name="Zimmer A."/>
            <person name="Zwirko Z."/>
            <person name="Jaffe D.B."/>
            <person name="Alvarez P."/>
            <person name="Brockman W."/>
            <person name="Butler J."/>
            <person name="Chin C."/>
            <person name="Gnerre S."/>
            <person name="Grabherr M."/>
            <person name="Kleber M."/>
            <person name="Mauceli E."/>
            <person name="MacCallum I."/>
        </authorList>
    </citation>
    <scope>NUCLEOTIDE SEQUENCE [LARGE SCALE GENOMIC DNA]</scope>
    <source>
        <strain evidence="5">Tucson 15010-1051.87</strain>
    </source>
</reference>
<dbReference type="InParanoid" id="B4LQ60"/>
<feature type="region of interest" description="Disordered" evidence="1">
    <location>
        <begin position="1959"/>
        <end position="2004"/>
    </location>
</feature>
<feature type="domain" description="Telomere ends associated alpha-helical" evidence="3">
    <location>
        <begin position="1099"/>
        <end position="1162"/>
    </location>
</feature>
<dbReference type="Proteomes" id="UP000008792">
    <property type="component" value="Unassembled WGS sequence"/>
</dbReference>
<evidence type="ECO:0000259" key="3">
    <source>
        <dbReference type="Pfam" id="PF24236"/>
    </source>
</evidence>
<feature type="domain" description="Telomere ends associated middle" evidence="2">
    <location>
        <begin position="1456"/>
        <end position="1614"/>
    </location>
</feature>
<sequence length="2029" mass="229370">MTSIRKKKKPKCDPKASEQMRNWLTKHKSTNSTPPVTFSVFSKVVENLPDIAFQIQCTEFAASNKTLDECALWYYHAFYSNPSIRTKYEFRLRSCPLRVKEKLLQVPSDGSTSEATTNPTRGLHHEWVLTEDGVEVRVNRCGRFLFPVSLATFERYIDKKKVLDGIVRKEAKDKAQRAAMLANEAMCRKLLRKYYNAFYIFPSRRRLERCNFAKAPAALREQLLKIGVPLDELAKKTLEKKSQQQQTTEAPLPPADNQPSSSCNPSSIVSFGVFEKFIINIYDIVWRLKLDEPDYAYKGFEECAYEYYLDFYLTPGIRDKYPYVLAPCTTSMKDRLLALPSPEDALLLLQMKSNASQSQSLTASTPVEPQVEIVDTNQPSIQDEDIAMESDENQPVVQAPEKMPTKGDEQPQLKAPVSFQIFKRYIRNIDRIVQQMLCCDRYTGKTEDECALEYYNMFYTNPTIREQFPFQLKPCPARIRDKLLTLPAKVAISADKVTDNRHSNEVNLPLNSDRKLVTLSGITYEFTVSFETFVRYINYEDLKAQLDKTYEEKKGKSGDKPNDEQTMQRFYYLFYTDERVRKAFKFNFNAAPATLRETLLKMATPIASKEQQSPSKVPNEEATPITVEERKEGEQDVPTMQPTTSKCETTEIFSFDVVEDLGKAGRFKFPVAFETFMRSINYKELIRPLLIRVIQDEAQMAAIVENPMHPQYQKILRRYYHSFYVRPNIRSVYDYRFGNVSAELLQKLLAYAVPLDENANKEMAEAANELASDDKMKAQQEQDNELVKTFPVTFKLFKRCIKNLDEIVEQMLCCEQYKDKSKDECAFEYFKAFYTDAQIRKKFEYTIKPCPAKLRDKLLTLPAGSSPAQLDLVEPEPDEPELAEPESCEIAPEPSAQESEPGQEESPVEVVEPMPDILDVNCNSDQSNNNNILVQSERVLITLQDNTYEFPVSVQTFKRYINYDTVRIELANAYTKCKQKVDKILSDDRYDLILLRRFYHSFYVDARSRKLCNYNFDAAPAEMQNILLQFAVPCPKALSIPSPLPSLSTPASAAIAEEKNSGEEITVNTDAERLDEQVMEQEALPQRQHKAAIRYPISYNIFSNILKLDEVVQQMQQEAQYANASANECKLAYYEAFYRNPEIRQKYKCTLKACPALLREKLLQLPEEEPIPEQRSTCENSAQGIQSVAALYAARKAELERMDKSNVVQYTPHNLATYIAIRTQCPKKRALLEQHFIGRKRLKQRNKEQQETAAPTTDGTGAATVEQPAHRVRASATMEQSTEAAAKTQCSTEVAMKDVESVSMRNSSTAITTTTTTLIAKPTERLTTQIVDKPAAPEKVALTSTVATTPAETLEGPVTNTPAATTVSTLTSTTASMCAPTTVRIVSNTASSQPKGAETPSENSSSSSNMAKSGAVLKKATASIAIPAERAVATGLGNMQITLPATTEIPASAVKAAEEFFAESSKENNIKYLLCTSHGVKKTIWRILSQLSYPEFKTYTSIYKGASLYKDESILSRCYYHVLGKGNWPGNLHLKLQMLPQLLHSKGVQLNAFDLGQLSPKMLHYMELLRFSNLDEIVERNFHARTGHDIEDMQELCTEIRKFYKLCWTHDQWLYQVPQVREELAQSIARLDKVPIAEPMEDSACQFLVPLCMIEEMAATTVPENTDEQAEENRNNLTAKQKEGNRNSLSTDTPATTAADTSMPDLNENETLPQSVCPSTQLELSLRPPCFVDMENVFPASQVAESQTDPLNQSICPAAEPTHIKEEPIKFLNMMRFSLNSDSNPSSEFKCEIIATEEQIINLDDDIVEEREAADLACFEINNSNDCNVPSLSPDSNLPSTSGDSFQKLLAEVQRLDDVSQVPSVSMWVPNTPEPVIPAPVAETENPITTNEIEAKQPEPGPVLPTAVPLRPALDKKQTAVSRKRPRLMADNVPQLRHEFRPLPIAAMVRIESPDLLNEERSPQREVPTSGTSQAQQLENQPTNELENARTVSQELATDNTLMASSQMQHLLDAPFVSKRKVNVDEKRR</sequence>
<feature type="compositionally biased region" description="Acidic residues" evidence="1">
    <location>
        <begin position="873"/>
        <end position="887"/>
    </location>
</feature>
<feature type="domain" description="Telomere ends associated alpha-helical" evidence="3">
    <location>
        <begin position="794"/>
        <end position="858"/>
    </location>
</feature>
<dbReference type="InterPro" id="IPR057624">
    <property type="entry name" value="Tea_helical"/>
</dbReference>
<dbReference type="eggNOG" id="KOG3071">
    <property type="taxonomic scope" value="Eukaryota"/>
</dbReference>
<dbReference type="Pfam" id="PF22889">
    <property type="entry name" value="Tea_mid"/>
    <property type="match status" value="1"/>
</dbReference>
<feature type="compositionally biased region" description="Polar residues" evidence="1">
    <location>
        <begin position="1967"/>
        <end position="2004"/>
    </location>
</feature>
<evidence type="ECO:0000313" key="5">
    <source>
        <dbReference type="Proteomes" id="UP000008792"/>
    </source>
</evidence>
<feature type="region of interest" description="Disordered" evidence="1">
    <location>
        <begin position="1241"/>
        <end position="1275"/>
    </location>
</feature>
<evidence type="ECO:0000259" key="2">
    <source>
        <dbReference type="Pfam" id="PF22889"/>
    </source>
</evidence>
<feature type="region of interest" description="Disordered" evidence="1">
    <location>
        <begin position="1388"/>
        <end position="1412"/>
    </location>
</feature>
<keyword evidence="5" id="KW-1185">Reference proteome</keyword>
<feature type="region of interest" description="Disordered" evidence="1">
    <location>
        <begin position="866"/>
        <end position="909"/>
    </location>
</feature>
<evidence type="ECO:0000313" key="4">
    <source>
        <dbReference type="EMBL" id="EDW61345.2"/>
    </source>
</evidence>
<name>B4LQ60_DROVI</name>
<dbReference type="HOGENOM" id="CLU_236312_0_0_1"/>
<proteinExistence type="predicted"/>
<feature type="domain" description="Telomere ends associated alpha-helical" evidence="3">
    <location>
        <begin position="271"/>
        <end position="336"/>
    </location>
</feature>
<protein>
    <submittedName>
        <fullName evidence="4">Uncharacterized protein, isoform C</fullName>
    </submittedName>
</protein>
<dbReference type="Pfam" id="PF24236">
    <property type="entry name" value="Tea_helical"/>
    <property type="match status" value="5"/>
</dbReference>
<dbReference type="InterPro" id="IPR054729">
    <property type="entry name" value="Tea_mid"/>
</dbReference>
<feature type="domain" description="Telomere ends associated alpha-helical" evidence="3">
    <location>
        <begin position="38"/>
        <end position="103"/>
    </location>
</feature>
<accession>B4LQ60</accession>
<dbReference type="OrthoDB" id="8065942at2759"/>
<dbReference type="FunCoup" id="B4LQ60">
    <property type="interactions" value="8"/>
</dbReference>
<organism evidence="4 5">
    <name type="scientific">Drosophila virilis</name>
    <name type="common">Fruit fly</name>
    <dbReference type="NCBI Taxonomy" id="7244"/>
    <lineage>
        <taxon>Eukaryota</taxon>
        <taxon>Metazoa</taxon>
        <taxon>Ecdysozoa</taxon>
        <taxon>Arthropoda</taxon>
        <taxon>Hexapoda</taxon>
        <taxon>Insecta</taxon>
        <taxon>Pterygota</taxon>
        <taxon>Neoptera</taxon>
        <taxon>Endopterygota</taxon>
        <taxon>Diptera</taxon>
        <taxon>Brachycera</taxon>
        <taxon>Muscomorpha</taxon>
        <taxon>Ephydroidea</taxon>
        <taxon>Drosophilidae</taxon>
        <taxon>Drosophila</taxon>
    </lineage>
</organism>
<feature type="compositionally biased region" description="Low complexity" evidence="1">
    <location>
        <begin position="1252"/>
        <end position="1264"/>
    </location>
</feature>
<feature type="compositionally biased region" description="Low complexity" evidence="1">
    <location>
        <begin position="1690"/>
        <end position="1705"/>
    </location>
</feature>
<feature type="region of interest" description="Disordered" evidence="1">
    <location>
        <begin position="238"/>
        <end position="263"/>
    </location>
</feature>
<feature type="region of interest" description="Disordered" evidence="1">
    <location>
        <begin position="1662"/>
        <end position="1713"/>
    </location>
</feature>
<evidence type="ECO:0000256" key="1">
    <source>
        <dbReference type="SAM" id="MobiDB-lite"/>
    </source>
</evidence>
<feature type="domain" description="Telomere ends associated alpha-helical" evidence="3">
    <location>
        <begin position="419"/>
        <end position="483"/>
    </location>
</feature>
<gene>
    <name evidence="4" type="primary">Dvir\GJ21984</name>
    <name evidence="4" type="ORF">Dvir_GJ21984</name>
</gene>
<feature type="compositionally biased region" description="Low complexity" evidence="1">
    <location>
        <begin position="891"/>
        <end position="900"/>
    </location>
</feature>
<dbReference type="KEGG" id="dvi:6626007"/>